<dbReference type="KEGG" id="tpal:117648239"/>
<sequence length="1128" mass="118707">MLTAVLNLVASVGAVGVLAGVVSGIIFLVDTALQWGSSQRTSLEPWADTTTKTTVYSAANDVAIGTANGTANGVVHCAVNGTANGVVHRAANGTANGAVNGLANGAVNGLVNGVVNGVLHSAVNGTSRHHTGIGREVPDVWFQQAADAPALIRVPLQSLQSLEDFPRDDAKLTSVRRPRSGAGDGESQCDMGEADDVPEVLGVRQLMERLVESLVSGGLDDVALRPANPHPQYGRIYKRHQPRLRSALTSLAYSLQMAMAQKPLAESETPGRAHAQLRAVILDLARDVANLDKDGVEANGVVDALEEDFTARAYEDILATAIVNKVMERSSTKNNKKINNNNNNNNFVSSLEVRVGSLEDSPESCTSSYTESWTGSGSHLDHSLEDVDSDPLSLMIEECIEEVTTITATSSSSASSSDERSEGDEAVREVPVVRRRRRRRSSRRRGSATAAALPPLPPSGPPSLIAGLSFMKQRVPFPELGVDIVDADWSSADSELSEASVRLRNGSDGDSDAEGWRPAPRPEKPDGAEDDVIKAADGDGGDEDRPASCLELVTPLQSWEDNWLFQSKRIRKPAAQYAHHPVPVPMLVPNPSEDFRALIGDVDAEETSDLSECSDDALEEVVLAGMAPRSDQFTEDLGLSEASRAHLGGLAETCNLELLRRVAPSLSTAPVPRAHRTDRSPNLDQPGSPSDRLSPVGKTPSRTSTLSGRSSTRSPVDLAGRWARDQDAEQTVVYDTPTRREAPAKHKAAAKHKTAAKVEDAAVAAANPEHVQDSAAASTPSTTSPESQPAPPRPEPVQEPVEVVQEVAVVADAMAEVVDAEPAAADEAPAVNGHGSPGDADDADDAVLATPPRPGTIADREHRKWQQATPLANNPYSPENIQRRLQQRASSASLRGAMEAVGAVGAVGVGAELPPNGAAPAGTDTTLHIALRVDPDPKKYGRDFYINSNGHAGSGSSGTGLRRSQSTTVADRRSSLLDSPIAPWSSAVRTTGDGGSEESSSLCSPASPSVRELAKQFLSQPQEQPSQVRAAKSSDALAKVVIVGKEAADSAPPLAQHARKAVRQVHSLTARSMSREFREGLRHIAASAAVPARAAAATSPSTPSPPSPADATQGRPDPEGARQPADAE</sequence>
<organism evidence="3">
    <name type="scientific">Thrips palmi</name>
    <name type="common">Melon thrips</name>
    <dbReference type="NCBI Taxonomy" id="161013"/>
    <lineage>
        <taxon>Eukaryota</taxon>
        <taxon>Metazoa</taxon>
        <taxon>Ecdysozoa</taxon>
        <taxon>Arthropoda</taxon>
        <taxon>Hexapoda</taxon>
        <taxon>Insecta</taxon>
        <taxon>Pterygota</taxon>
        <taxon>Neoptera</taxon>
        <taxon>Paraneoptera</taxon>
        <taxon>Thysanoptera</taxon>
        <taxon>Terebrantia</taxon>
        <taxon>Thripoidea</taxon>
        <taxon>Thripidae</taxon>
        <taxon>Thrips</taxon>
    </lineage>
</organism>
<feature type="region of interest" description="Disordered" evidence="1">
    <location>
        <begin position="1088"/>
        <end position="1128"/>
    </location>
</feature>
<feature type="compositionally biased region" description="Polar residues" evidence="1">
    <location>
        <begin position="363"/>
        <end position="377"/>
    </location>
</feature>
<dbReference type="RefSeq" id="XP_034246528.1">
    <property type="nucleotide sequence ID" value="XM_034390637.1"/>
</dbReference>
<evidence type="ECO:0000256" key="1">
    <source>
        <dbReference type="SAM" id="MobiDB-lite"/>
    </source>
</evidence>
<feature type="region of interest" description="Disordered" evidence="1">
    <location>
        <begin position="667"/>
        <end position="798"/>
    </location>
</feature>
<feature type="compositionally biased region" description="Low complexity" evidence="1">
    <location>
        <begin position="1088"/>
        <end position="1101"/>
    </location>
</feature>
<dbReference type="GeneID" id="117648239"/>
<evidence type="ECO:0000313" key="2">
    <source>
        <dbReference type="Proteomes" id="UP000515158"/>
    </source>
</evidence>
<proteinExistence type="predicted"/>
<feature type="region of interest" description="Disordered" evidence="1">
    <location>
        <begin position="942"/>
        <end position="1008"/>
    </location>
</feature>
<feature type="compositionally biased region" description="Basic residues" evidence="1">
    <location>
        <begin position="433"/>
        <end position="446"/>
    </location>
</feature>
<accession>A0A6P8Z205</accession>
<dbReference type="AlphaFoldDB" id="A0A6P8Z205"/>
<dbReference type="OrthoDB" id="10072397at2759"/>
<gene>
    <name evidence="3" type="primary">LOC117648239</name>
</gene>
<evidence type="ECO:0000313" key="3">
    <source>
        <dbReference type="RefSeq" id="XP_034246528.1"/>
    </source>
</evidence>
<feature type="region of interest" description="Disordered" evidence="1">
    <location>
        <begin position="359"/>
        <end position="384"/>
    </location>
</feature>
<dbReference type="InParanoid" id="A0A6P8Z205"/>
<feature type="compositionally biased region" description="Low complexity" evidence="1">
    <location>
        <begin position="405"/>
        <end position="416"/>
    </location>
</feature>
<feature type="compositionally biased region" description="Basic residues" evidence="1">
    <location>
        <begin position="745"/>
        <end position="755"/>
    </location>
</feature>
<feature type="compositionally biased region" description="Low complexity" evidence="1">
    <location>
        <begin position="959"/>
        <end position="968"/>
    </location>
</feature>
<reference evidence="3" key="1">
    <citation type="submission" date="2025-08" db="UniProtKB">
        <authorList>
            <consortium name="RefSeq"/>
        </authorList>
    </citation>
    <scope>IDENTIFICATION</scope>
    <source>
        <tissue evidence="3">Total insect</tissue>
    </source>
</reference>
<keyword evidence="2" id="KW-1185">Reference proteome</keyword>
<name>A0A6P8Z205_THRPL</name>
<feature type="region of interest" description="Disordered" evidence="1">
    <location>
        <begin position="169"/>
        <end position="193"/>
    </location>
</feature>
<dbReference type="Proteomes" id="UP000515158">
    <property type="component" value="Unplaced"/>
</dbReference>
<feature type="compositionally biased region" description="Basic and acidic residues" evidence="1">
    <location>
        <begin position="520"/>
        <end position="537"/>
    </location>
</feature>
<feature type="region of interest" description="Disordered" evidence="1">
    <location>
        <begin position="823"/>
        <end position="848"/>
    </location>
</feature>
<feature type="region of interest" description="Disordered" evidence="1">
    <location>
        <begin position="498"/>
        <end position="547"/>
    </location>
</feature>
<protein>
    <submittedName>
        <fullName evidence="3">LOW QUALITY PROTEIN: uncharacterized protein LOC117648239</fullName>
    </submittedName>
</protein>
<feature type="compositionally biased region" description="Low complexity" evidence="1">
    <location>
        <begin position="701"/>
        <end position="714"/>
    </location>
</feature>
<feature type="compositionally biased region" description="Low complexity" evidence="1">
    <location>
        <begin position="997"/>
        <end position="1008"/>
    </location>
</feature>
<feature type="compositionally biased region" description="Pro residues" evidence="1">
    <location>
        <begin position="788"/>
        <end position="797"/>
    </location>
</feature>
<feature type="region of interest" description="Disordered" evidence="1">
    <location>
        <begin position="405"/>
        <end position="460"/>
    </location>
</feature>
<feature type="compositionally biased region" description="Low complexity" evidence="1">
    <location>
        <begin position="774"/>
        <end position="787"/>
    </location>
</feature>
<feature type="compositionally biased region" description="Basic and acidic residues" evidence="1">
    <location>
        <begin position="417"/>
        <end position="432"/>
    </location>
</feature>